<dbReference type="Pfam" id="PF20431">
    <property type="entry name" value="E_motif"/>
    <property type="match status" value="1"/>
</dbReference>
<organism evidence="3 4">
    <name type="scientific">Nelumbo nucifera</name>
    <name type="common">Sacred lotus</name>
    <dbReference type="NCBI Taxonomy" id="4432"/>
    <lineage>
        <taxon>Eukaryota</taxon>
        <taxon>Viridiplantae</taxon>
        <taxon>Streptophyta</taxon>
        <taxon>Embryophyta</taxon>
        <taxon>Tracheophyta</taxon>
        <taxon>Spermatophyta</taxon>
        <taxon>Magnoliopsida</taxon>
        <taxon>Proteales</taxon>
        <taxon>Nelumbonaceae</taxon>
        <taxon>Nelumbo</taxon>
    </lineage>
</organism>
<dbReference type="Pfam" id="PF01535">
    <property type="entry name" value="PPR"/>
    <property type="match status" value="1"/>
</dbReference>
<evidence type="ECO:0000313" key="3">
    <source>
        <dbReference type="EMBL" id="DAD30459.1"/>
    </source>
</evidence>
<gene>
    <name evidence="3" type="ORF">HUJ06_009310</name>
</gene>
<name>A0A822YGR4_NELNU</name>
<feature type="repeat" description="PPR" evidence="2">
    <location>
        <begin position="89"/>
        <end position="123"/>
    </location>
</feature>
<evidence type="ECO:0000256" key="2">
    <source>
        <dbReference type="PROSITE-ProRule" id="PRU00708"/>
    </source>
</evidence>
<dbReference type="Pfam" id="PF13041">
    <property type="entry name" value="PPR_2"/>
    <property type="match status" value="1"/>
</dbReference>
<dbReference type="GO" id="GO:0016556">
    <property type="term" value="P:mRNA modification"/>
    <property type="evidence" value="ECO:0007669"/>
    <property type="project" value="UniProtKB-ARBA"/>
</dbReference>
<evidence type="ECO:0000256" key="1">
    <source>
        <dbReference type="ARBA" id="ARBA00022737"/>
    </source>
</evidence>
<dbReference type="Proteomes" id="UP000607653">
    <property type="component" value="Unassembled WGS sequence"/>
</dbReference>
<dbReference type="Gene3D" id="1.25.40.10">
    <property type="entry name" value="Tetratricopeptide repeat domain"/>
    <property type="match status" value="2"/>
</dbReference>
<proteinExistence type="predicted"/>
<evidence type="ECO:0000313" key="4">
    <source>
        <dbReference type="Proteomes" id="UP000607653"/>
    </source>
</evidence>
<keyword evidence="4" id="KW-1185">Reference proteome</keyword>
<dbReference type="InterPro" id="IPR011990">
    <property type="entry name" value="TPR-like_helical_dom_sf"/>
</dbReference>
<evidence type="ECO:0008006" key="5">
    <source>
        <dbReference type="Google" id="ProtNLM"/>
    </source>
</evidence>
<dbReference type="InterPro" id="IPR046848">
    <property type="entry name" value="E_motif"/>
</dbReference>
<protein>
    <recommendedName>
        <fullName evidence="5">Pentatricopeptide repeat-containing protein</fullName>
    </recommendedName>
</protein>
<dbReference type="AlphaFoldDB" id="A0A822YGR4"/>
<dbReference type="GO" id="GO:0005737">
    <property type="term" value="C:cytoplasm"/>
    <property type="evidence" value="ECO:0007669"/>
    <property type="project" value="UniProtKB-ARBA"/>
</dbReference>
<dbReference type="PROSITE" id="PS51375">
    <property type="entry name" value="PPR"/>
    <property type="match status" value="1"/>
</dbReference>
<dbReference type="PANTHER" id="PTHR47926:SF490">
    <property type="entry name" value="REPEAT-LIKE SUPERFAMILY PROTEIN, PUTATIVE-RELATED"/>
    <property type="match status" value="1"/>
</dbReference>
<dbReference type="NCBIfam" id="TIGR00756">
    <property type="entry name" value="PPR"/>
    <property type="match status" value="2"/>
</dbReference>
<dbReference type="InterPro" id="IPR046960">
    <property type="entry name" value="PPR_At4g14850-like_plant"/>
</dbReference>
<dbReference type="EMBL" id="DUZY01000003">
    <property type="protein sequence ID" value="DAD30459.1"/>
    <property type="molecule type" value="Genomic_DNA"/>
</dbReference>
<accession>A0A822YGR4</accession>
<keyword evidence="1" id="KW-0677">Repeat</keyword>
<sequence length="274" mass="30505">MWLPLSFPCMPKLGTWIRDGSSLMSGRLEVLVACASRGSLAIGECIYEYITEEKLELDAVLGTALIDMFSKCGFLQMAINIFHRMETKDVKTWTTLIAGYGVHGQGRNAVQLLNEMEAKGVMPNEVTFLAVLNACSHGGLVVEGKKCFERMVQKYGFSPSIEHYGCMIDLLGRAGLLDEAYELIKRLTIQVDSIAWRALLAACRVHGNVELGEAVRRELLKFNNEHPTDSMLLLSTYTLAGRWSNVARLSQSIEEDKAKRKEVGCSSIEMDVNF</sequence>
<dbReference type="PANTHER" id="PTHR47926">
    <property type="entry name" value="PENTATRICOPEPTIDE REPEAT-CONTAINING PROTEIN"/>
    <property type="match status" value="1"/>
</dbReference>
<dbReference type="FunFam" id="1.25.40.10:FF:000277">
    <property type="entry name" value="Pentatricopeptide repeat-containing protein, mitochondrial"/>
    <property type="match status" value="1"/>
</dbReference>
<dbReference type="GO" id="GO:0003723">
    <property type="term" value="F:RNA binding"/>
    <property type="evidence" value="ECO:0007669"/>
    <property type="project" value="InterPro"/>
</dbReference>
<reference evidence="3 4" key="1">
    <citation type="journal article" date="2020" name="Mol. Biol. Evol.">
        <title>Distinct Expression and Methylation Patterns for Genes with Different Fates following a Single Whole-Genome Duplication in Flowering Plants.</title>
        <authorList>
            <person name="Shi T."/>
            <person name="Rahmani R.S."/>
            <person name="Gugger P.F."/>
            <person name="Wang M."/>
            <person name="Li H."/>
            <person name="Zhang Y."/>
            <person name="Li Z."/>
            <person name="Wang Q."/>
            <person name="Van de Peer Y."/>
            <person name="Marchal K."/>
            <person name="Chen J."/>
        </authorList>
    </citation>
    <scope>NUCLEOTIDE SEQUENCE [LARGE SCALE GENOMIC DNA]</scope>
    <source>
        <tissue evidence="3">Leaf</tissue>
    </source>
</reference>
<comment type="caution">
    <text evidence="3">The sequence shown here is derived from an EMBL/GenBank/DDBJ whole genome shotgun (WGS) entry which is preliminary data.</text>
</comment>
<dbReference type="InterPro" id="IPR002885">
    <property type="entry name" value="PPR_rpt"/>
</dbReference>